<protein>
    <submittedName>
        <fullName evidence="3">Uncharacterized protein</fullName>
    </submittedName>
</protein>
<dbReference type="AlphaFoldDB" id="A0A0E9NS26"/>
<feature type="region of interest" description="Disordered" evidence="1">
    <location>
        <begin position="63"/>
        <end position="104"/>
    </location>
</feature>
<evidence type="ECO:0000313" key="3">
    <source>
        <dbReference type="EMBL" id="GAO52563.1"/>
    </source>
</evidence>
<name>A0A0E9NS26_SAICN</name>
<evidence type="ECO:0000256" key="1">
    <source>
        <dbReference type="SAM" id="MobiDB-lite"/>
    </source>
</evidence>
<keyword evidence="2" id="KW-0472">Membrane</keyword>
<dbReference type="Proteomes" id="UP000033140">
    <property type="component" value="Unassembled WGS sequence"/>
</dbReference>
<reference evidence="3 4" key="2">
    <citation type="journal article" date="2014" name="J. Gen. Appl. Microbiol.">
        <title>The early diverging ascomycetous budding yeast Saitoella complicata has three histone deacetylases belonging to the Clr6, Hos2, and Rpd3 lineages.</title>
        <authorList>
            <person name="Nishida H."/>
            <person name="Matsumoto T."/>
            <person name="Kondo S."/>
            <person name="Hamamoto M."/>
            <person name="Yoshikawa H."/>
        </authorList>
    </citation>
    <scope>NUCLEOTIDE SEQUENCE [LARGE SCALE GENOMIC DNA]</scope>
    <source>
        <strain evidence="3 4">NRRL Y-17804</strain>
    </source>
</reference>
<accession>A0A0E9NS26</accession>
<reference evidence="3 4" key="1">
    <citation type="journal article" date="2011" name="J. Gen. Appl. Microbiol.">
        <title>Draft genome sequencing of the enigmatic yeast Saitoella complicata.</title>
        <authorList>
            <person name="Nishida H."/>
            <person name="Hamamoto M."/>
            <person name="Sugiyama J."/>
        </authorList>
    </citation>
    <scope>NUCLEOTIDE SEQUENCE [LARGE SCALE GENOMIC DNA]</scope>
    <source>
        <strain evidence="3 4">NRRL Y-17804</strain>
    </source>
</reference>
<evidence type="ECO:0000256" key="2">
    <source>
        <dbReference type="SAM" id="Phobius"/>
    </source>
</evidence>
<keyword evidence="2" id="KW-0812">Transmembrane</keyword>
<feature type="transmembrane region" description="Helical" evidence="2">
    <location>
        <begin position="22"/>
        <end position="44"/>
    </location>
</feature>
<organism evidence="3 4">
    <name type="scientific">Saitoella complicata (strain BCRC 22490 / CBS 7301 / JCM 7358 / NBRC 10748 / NRRL Y-17804)</name>
    <dbReference type="NCBI Taxonomy" id="698492"/>
    <lineage>
        <taxon>Eukaryota</taxon>
        <taxon>Fungi</taxon>
        <taxon>Dikarya</taxon>
        <taxon>Ascomycota</taxon>
        <taxon>Taphrinomycotina</taxon>
        <taxon>Taphrinomycotina incertae sedis</taxon>
        <taxon>Saitoella</taxon>
    </lineage>
</organism>
<gene>
    <name evidence="3" type="ORF">G7K_6636-t1</name>
</gene>
<proteinExistence type="predicted"/>
<keyword evidence="2" id="KW-1133">Transmembrane helix</keyword>
<evidence type="ECO:0000313" key="4">
    <source>
        <dbReference type="Proteomes" id="UP000033140"/>
    </source>
</evidence>
<feature type="compositionally biased region" description="Polar residues" evidence="1">
    <location>
        <begin position="63"/>
        <end position="75"/>
    </location>
</feature>
<reference evidence="3 4" key="3">
    <citation type="journal article" date="2015" name="Genome Announc.">
        <title>Draft Genome Sequence of the Archiascomycetous Yeast Saitoella complicata.</title>
        <authorList>
            <person name="Yamauchi K."/>
            <person name="Kondo S."/>
            <person name="Hamamoto M."/>
            <person name="Takahashi Y."/>
            <person name="Ogura Y."/>
            <person name="Hayashi T."/>
            <person name="Nishida H."/>
        </authorList>
    </citation>
    <scope>NUCLEOTIDE SEQUENCE [LARGE SCALE GENOMIC DNA]</scope>
    <source>
        <strain evidence="3 4">NRRL Y-17804</strain>
    </source>
</reference>
<dbReference type="RefSeq" id="XP_019027527.1">
    <property type="nucleotide sequence ID" value="XM_019170420.1"/>
</dbReference>
<keyword evidence="4" id="KW-1185">Reference proteome</keyword>
<sequence>MAMFDQFPANTTIRASDATRPIILGVALFVALFTVVGIYLYIYLKWRRAKLNAATNTESAIESVFRQPQYSSSPTEAPPPYTAESTPPKYEIDPSRQPEVAQRGHQPEIILEVEALEERNGRRTRDDEGLGLVAMYWPYPV</sequence>
<comment type="caution">
    <text evidence="3">The sequence shown here is derived from an EMBL/GenBank/DDBJ whole genome shotgun (WGS) entry which is preliminary data.</text>
</comment>
<dbReference type="EMBL" id="BACD03000074">
    <property type="protein sequence ID" value="GAO52563.1"/>
    <property type="molecule type" value="Genomic_DNA"/>
</dbReference>